<feature type="signal peptide" evidence="1">
    <location>
        <begin position="1"/>
        <end position="22"/>
    </location>
</feature>
<feature type="chain" id="PRO_5047129322" description="PiggyBac transposable element-derived protein domain-containing protein" evidence="1">
    <location>
        <begin position="23"/>
        <end position="201"/>
    </location>
</feature>
<dbReference type="Proteomes" id="UP001159363">
    <property type="component" value="Chromosome 5"/>
</dbReference>
<feature type="domain" description="PiggyBac transposable element-derived protein" evidence="2">
    <location>
        <begin position="32"/>
        <end position="197"/>
    </location>
</feature>
<evidence type="ECO:0000313" key="4">
    <source>
        <dbReference type="Proteomes" id="UP001159363"/>
    </source>
</evidence>
<gene>
    <name evidence="3" type="ORF">PR048_018647</name>
</gene>
<proteinExistence type="predicted"/>
<name>A0ABQ9HD22_9NEOP</name>
<dbReference type="Pfam" id="PF13843">
    <property type="entry name" value="DDE_Tnp_1_7"/>
    <property type="match status" value="1"/>
</dbReference>
<reference evidence="3 4" key="1">
    <citation type="submission" date="2023-02" db="EMBL/GenBank/DDBJ databases">
        <title>LHISI_Scaffold_Assembly.</title>
        <authorList>
            <person name="Stuart O.P."/>
            <person name="Cleave R."/>
            <person name="Magrath M.J.L."/>
            <person name="Mikheyev A.S."/>
        </authorList>
    </citation>
    <scope>NUCLEOTIDE SEQUENCE [LARGE SCALE GENOMIC DNA]</scope>
    <source>
        <strain evidence="3">Daus_M_001</strain>
        <tissue evidence="3">Leg muscle</tissue>
    </source>
</reference>
<dbReference type="PANTHER" id="PTHR46599:SF3">
    <property type="entry name" value="PIGGYBAC TRANSPOSABLE ELEMENT-DERIVED PROTEIN 4"/>
    <property type="match status" value="1"/>
</dbReference>
<protein>
    <recommendedName>
        <fullName evidence="2">PiggyBac transposable element-derived protein domain-containing protein</fullName>
    </recommendedName>
</protein>
<evidence type="ECO:0000259" key="2">
    <source>
        <dbReference type="Pfam" id="PF13843"/>
    </source>
</evidence>
<evidence type="ECO:0000256" key="1">
    <source>
        <dbReference type="SAM" id="SignalP"/>
    </source>
</evidence>
<dbReference type="InterPro" id="IPR029526">
    <property type="entry name" value="PGBD"/>
</dbReference>
<keyword evidence="4" id="KW-1185">Reference proteome</keyword>
<evidence type="ECO:0000313" key="3">
    <source>
        <dbReference type="EMBL" id="KAJ8882159.1"/>
    </source>
</evidence>
<comment type="caution">
    <text evidence="3">The sequence shown here is derived from an EMBL/GenBank/DDBJ whole genome shotgun (WGS) entry which is preliminary data.</text>
</comment>
<sequence length="201" mass="23582">MQHHVLCRLVFVFATHYHITTLSSIPFARDWPSKYLSRNRFELLLSFVHFAKNEDAPPDSRLHKIDNLQQLQNLKFSEMYEPGGNITIEESVIPFRGRLKFRQYIPNKRHRYGIKCLLQGYMWHAKIFTGKEERDRGNLTVTTRTMETVEPLLDKGRVLYTYNYYTSVELAEQLLARKTYLTGTLITNSKHNPGCVTKAKL</sequence>
<keyword evidence="1" id="KW-0732">Signal</keyword>
<dbReference type="EMBL" id="JARBHB010000006">
    <property type="protein sequence ID" value="KAJ8882159.1"/>
    <property type="molecule type" value="Genomic_DNA"/>
</dbReference>
<accession>A0ABQ9HD22</accession>
<dbReference type="PANTHER" id="PTHR46599">
    <property type="entry name" value="PIGGYBAC TRANSPOSABLE ELEMENT-DERIVED PROTEIN 4"/>
    <property type="match status" value="1"/>
</dbReference>
<organism evidence="3 4">
    <name type="scientific">Dryococelus australis</name>
    <dbReference type="NCBI Taxonomy" id="614101"/>
    <lineage>
        <taxon>Eukaryota</taxon>
        <taxon>Metazoa</taxon>
        <taxon>Ecdysozoa</taxon>
        <taxon>Arthropoda</taxon>
        <taxon>Hexapoda</taxon>
        <taxon>Insecta</taxon>
        <taxon>Pterygota</taxon>
        <taxon>Neoptera</taxon>
        <taxon>Polyneoptera</taxon>
        <taxon>Phasmatodea</taxon>
        <taxon>Verophasmatodea</taxon>
        <taxon>Anareolatae</taxon>
        <taxon>Phasmatidae</taxon>
        <taxon>Eurycanthinae</taxon>
        <taxon>Dryococelus</taxon>
    </lineage>
</organism>